<dbReference type="AlphaFoldDB" id="A0A0E2LLZ8"/>
<accession>A0A0E2LLZ8</accession>
<protein>
    <submittedName>
        <fullName evidence="1">Uncharacterized protein</fullName>
    </submittedName>
</protein>
<sequence length="686" mass="76630">MYRLLDALWLAGVHYLGNLKPITVETDESVLSASVSVSTGSSVVATIPLNYTPSGGRVTIDLSDFLRPYFEFQVLAPRVRLFKQERMMLDVKVRFMGAAQPSLSFRVIRGGISGVEDNVEEWLLKNPLSWQPRRKYVMYNQPEWLTLYLRSGDVIVYTIYTNSKGATPIQTAGLSQQTTSTGVYTIDVSPAAIRKLIDIAADDYITFYKVTTTGGVEMQYVLDSAKSEEERWFFWQNSLGGMDTARFCGEEVLLINSEDKTLSRQDETHTYKVELPARWRQNTGSISIRERVWLLDFFRSPHRYRYRNGGLQSIIITESGSESSTSDNIYDYSFTYELSDDEDFLNIGILDAPPSSLPAVSSMDFSLPPHPSDLTLLSAGEGVFFAGFHNNVWGVIGYNQLLGSLQNSLKGYIDKLIKDYTAWYLAQSGIQSSANTAILSSFSAQLKTLRASKDQIIGSVVDVVKVALTNADREAQASLDALRAYFVEHPFAGDTAQDLIVAVEDALGKYGKVLYIAHKSLKDKLTDQMLQQLAQMGEDCNATALGYATAAQQQALHQAQAYTDLTAVTIDTAILSTQNLSIFIRSTEGLIIKQEPSTTLSVGVRFNGADITDEVLEMTPAVNFIWRRRTKTGVHDGMTDAEWEAYAVGRHEIVVNRALTDKIRFWLETSAADDSRIIEQFRYKRV</sequence>
<evidence type="ECO:0000313" key="2">
    <source>
        <dbReference type="Proteomes" id="UP000016630"/>
    </source>
</evidence>
<proteinExistence type="predicted"/>
<dbReference type="RefSeq" id="WP_021664971.1">
    <property type="nucleotide sequence ID" value="NZ_KI259111.1"/>
</dbReference>
<dbReference type="Proteomes" id="UP000016630">
    <property type="component" value="Unassembled WGS sequence"/>
</dbReference>
<dbReference type="HOGENOM" id="CLU_401074_0_0_10"/>
<organism evidence="1 2">
    <name type="scientific">Porphyromonas gingivalis F0570</name>
    <dbReference type="NCBI Taxonomy" id="1227271"/>
    <lineage>
        <taxon>Bacteria</taxon>
        <taxon>Pseudomonadati</taxon>
        <taxon>Bacteroidota</taxon>
        <taxon>Bacteroidia</taxon>
        <taxon>Bacteroidales</taxon>
        <taxon>Porphyromonadaceae</taxon>
        <taxon>Porphyromonas</taxon>
    </lineage>
</organism>
<dbReference type="PATRIC" id="fig|1227271.3.peg.2049"/>
<reference evidence="1 2" key="1">
    <citation type="submission" date="2013-06" db="EMBL/GenBank/DDBJ databases">
        <authorList>
            <person name="Weinstock G."/>
            <person name="Sodergren E."/>
            <person name="Lobos E.A."/>
            <person name="Fulton L."/>
            <person name="Fulton R."/>
            <person name="Courtney L."/>
            <person name="Fronick C."/>
            <person name="O'Laughlin M."/>
            <person name="Godfrey J."/>
            <person name="Wilson R.M."/>
            <person name="Miner T."/>
            <person name="Farmer C."/>
            <person name="Delehaunty K."/>
            <person name="Cordes M."/>
            <person name="Minx P."/>
            <person name="Tomlinson C."/>
            <person name="Chen J."/>
            <person name="Wollam A."/>
            <person name="Pepin K.H."/>
            <person name="Bhonagiri V."/>
            <person name="Zhang X."/>
            <person name="Warren W."/>
            <person name="Mitreva M."/>
            <person name="Mardis E.R."/>
            <person name="Wilson R.K."/>
        </authorList>
    </citation>
    <scope>NUCLEOTIDE SEQUENCE [LARGE SCALE GENOMIC DNA]</scope>
    <source>
        <strain evidence="1 2">F0570</strain>
    </source>
</reference>
<evidence type="ECO:0000313" key="1">
    <source>
        <dbReference type="EMBL" id="ERJ63613.1"/>
    </source>
</evidence>
<name>A0A0E2LLZ8_PORGN</name>
<gene>
    <name evidence="1" type="ORF">HMPREF1555_02335</name>
</gene>
<dbReference type="EMBL" id="AWUW01000158">
    <property type="protein sequence ID" value="ERJ63613.1"/>
    <property type="molecule type" value="Genomic_DNA"/>
</dbReference>
<comment type="caution">
    <text evidence="1">The sequence shown here is derived from an EMBL/GenBank/DDBJ whole genome shotgun (WGS) entry which is preliminary data.</text>
</comment>